<proteinExistence type="inferred from homology"/>
<dbReference type="CDD" id="cd00812">
    <property type="entry name" value="LeuRS_core"/>
    <property type="match status" value="1"/>
</dbReference>
<dbReference type="Pfam" id="PF00133">
    <property type="entry name" value="tRNA-synt_1"/>
    <property type="match status" value="1"/>
</dbReference>
<dbReference type="GO" id="GO:0004823">
    <property type="term" value="F:leucine-tRNA ligase activity"/>
    <property type="evidence" value="ECO:0007669"/>
    <property type="project" value="UniProtKB-UniRule"/>
</dbReference>
<keyword evidence="7 9" id="KW-0030">Aminoacyl-tRNA synthetase</keyword>
<dbReference type="FunFam" id="3.40.50.620:FF:000003">
    <property type="entry name" value="Leucine--tRNA ligase"/>
    <property type="match status" value="1"/>
</dbReference>
<dbReference type="FunFam" id="3.10.20.590:FF:000001">
    <property type="entry name" value="Leucine--tRNA ligase"/>
    <property type="match status" value="1"/>
</dbReference>
<dbReference type="PRINTS" id="PR00985">
    <property type="entry name" value="TRNASYNTHLEU"/>
</dbReference>
<evidence type="ECO:0000259" key="11">
    <source>
        <dbReference type="Pfam" id="PF00133"/>
    </source>
</evidence>
<evidence type="ECO:0000256" key="7">
    <source>
        <dbReference type="ARBA" id="ARBA00023146"/>
    </source>
</evidence>
<evidence type="ECO:0000256" key="10">
    <source>
        <dbReference type="RuleBase" id="RU363035"/>
    </source>
</evidence>
<dbReference type="EC" id="6.1.1.4" evidence="9"/>
<evidence type="ECO:0000256" key="4">
    <source>
        <dbReference type="ARBA" id="ARBA00022741"/>
    </source>
</evidence>
<comment type="similarity">
    <text evidence="1 9 10">Belongs to the class-I aminoacyl-tRNA synthetase family.</text>
</comment>
<dbReference type="Gene3D" id="1.10.730.10">
    <property type="entry name" value="Isoleucyl-tRNA Synthetase, Domain 1"/>
    <property type="match status" value="1"/>
</dbReference>
<evidence type="ECO:0000256" key="3">
    <source>
        <dbReference type="ARBA" id="ARBA00022598"/>
    </source>
</evidence>
<comment type="caution">
    <text evidence="9">Lacks conserved residue(s) required for the propagation of feature annotation.</text>
</comment>
<feature type="domain" description="Leucyl-tRNA synthetase editing" evidence="14">
    <location>
        <begin position="219"/>
        <end position="400"/>
    </location>
</feature>
<keyword evidence="3 9" id="KW-0436">Ligase</keyword>
<dbReference type="Pfam" id="PF13603">
    <property type="entry name" value="tRNA-synt_1_2"/>
    <property type="match status" value="1"/>
</dbReference>
<feature type="binding site" evidence="9">
    <location>
        <position position="580"/>
    </location>
    <ligand>
        <name>ATP</name>
        <dbReference type="ChEBI" id="CHEBI:30616"/>
    </ligand>
</feature>
<dbReference type="GO" id="GO:0002161">
    <property type="term" value="F:aminoacyl-tRNA deacylase activity"/>
    <property type="evidence" value="ECO:0007669"/>
    <property type="project" value="InterPro"/>
</dbReference>
<dbReference type="InterPro" id="IPR015413">
    <property type="entry name" value="Methionyl/Leucyl_tRNA_Synth"/>
</dbReference>
<dbReference type="Pfam" id="PF09334">
    <property type="entry name" value="tRNA-synt_1g"/>
    <property type="match status" value="1"/>
</dbReference>
<evidence type="ECO:0000256" key="1">
    <source>
        <dbReference type="ARBA" id="ARBA00005594"/>
    </source>
</evidence>
<evidence type="ECO:0000256" key="8">
    <source>
        <dbReference type="ARBA" id="ARBA00047469"/>
    </source>
</evidence>
<feature type="domain" description="Methionyl/Leucyl tRNA synthetase" evidence="13">
    <location>
        <begin position="39"/>
        <end position="179"/>
    </location>
</feature>
<dbReference type="SUPFAM" id="SSF47323">
    <property type="entry name" value="Anticodon-binding domain of a subclass of class I aminoacyl-tRNA synthetases"/>
    <property type="match status" value="1"/>
</dbReference>
<dbReference type="SUPFAM" id="SSF50677">
    <property type="entry name" value="ValRS/IleRS/LeuRS editing domain"/>
    <property type="match status" value="1"/>
</dbReference>
<organism evidence="15">
    <name type="scientific">candidate division WOR-3 bacterium</name>
    <dbReference type="NCBI Taxonomy" id="2052148"/>
    <lineage>
        <taxon>Bacteria</taxon>
        <taxon>Bacteria division WOR-3</taxon>
    </lineage>
</organism>
<keyword evidence="4 9" id="KW-0547">Nucleotide-binding</keyword>
<dbReference type="PROSITE" id="PS00178">
    <property type="entry name" value="AA_TRNA_LIGASE_I"/>
    <property type="match status" value="1"/>
</dbReference>
<dbReference type="InterPro" id="IPR009008">
    <property type="entry name" value="Val/Leu/Ile-tRNA-synth_edit"/>
</dbReference>
<name>A0A7C0ZBW4_UNCW3</name>
<dbReference type="InterPro" id="IPR009080">
    <property type="entry name" value="tRNAsynth_Ia_anticodon-bd"/>
</dbReference>
<dbReference type="NCBIfam" id="TIGR00396">
    <property type="entry name" value="leuS_bact"/>
    <property type="match status" value="1"/>
</dbReference>
<evidence type="ECO:0000259" key="12">
    <source>
        <dbReference type="Pfam" id="PF08264"/>
    </source>
</evidence>
<evidence type="ECO:0000256" key="6">
    <source>
        <dbReference type="ARBA" id="ARBA00022917"/>
    </source>
</evidence>
<dbReference type="GO" id="GO:0005829">
    <property type="term" value="C:cytosol"/>
    <property type="evidence" value="ECO:0007669"/>
    <property type="project" value="TreeGrafter"/>
</dbReference>
<keyword evidence="6 9" id="KW-0648">Protein biosynthesis</keyword>
<dbReference type="InterPro" id="IPR025709">
    <property type="entry name" value="Leu_tRNA-synth_edit"/>
</dbReference>
<evidence type="ECO:0000259" key="13">
    <source>
        <dbReference type="Pfam" id="PF09334"/>
    </source>
</evidence>
<evidence type="ECO:0000256" key="5">
    <source>
        <dbReference type="ARBA" id="ARBA00022840"/>
    </source>
</evidence>
<protein>
    <recommendedName>
        <fullName evidence="9">Leucine--tRNA ligase</fullName>
        <ecNumber evidence="9">6.1.1.4</ecNumber>
    </recommendedName>
    <alternativeName>
        <fullName evidence="9">Leucyl-tRNA synthetase</fullName>
        <shortName evidence="9">LeuRS</shortName>
    </alternativeName>
</protein>
<dbReference type="InterPro" id="IPR002302">
    <property type="entry name" value="Leu-tRNA-ligase"/>
</dbReference>
<sequence>MERYNFKEIEEFSQERWEKAKIYKTPENPEKKFYLLEMFAYPSGDMHIGHTRNYVIGDTVWRYKKMQGYDLLHPFGWDAFGLPAEQAAIKKGESPKKWTYGNIATSRNTLKRLQISYDWDREIITAEPEYYRWNQWLFLKLFEKGLVYREKSFVNWCDSCKTVLANEQVIGGKCWRCGTSVRKKEMEQWFIKITAYAERLLNDINKLDGWPENVKTMQRNWIGRSEGAEIDFYTEDGYKLPVFTTRPDTLFGVTFISIAPEHPYARSIDKEEVKKYIDNALMMSEIERQSEEREKTGVPTGKFAIHPFTGEKIEIWVADYVLVSYGTGIVMGVPAHDQRDFEFAKKYNIPIKVVIMPPDEDLSPDTMEMAYEGHGMMVNSAQFNGLDSELGKKKIIEELEKMGRGRGKVTYRLRDWLISRQRYWGTPIPVVHCEKCGIVPVPEEQLPVLLPPEEEVNFIPTGRSPLEDARDFYHTKCPKCGGPAHRDADTMDTFVDSSWYHLRYFDPRNDKEIFSKEEARKWHPIDLYIGGIEHATGHLIYFRFMTKFLYDLGYLDSDEPALALFNQGMVMDEKGEVMSKSKGNVVSPIGLIERVGVDATRIAVLFAAPPERDLLWSEKGVKGAERFLSRIYNHFMPYIDKKNPEPDKKDPLYRGIEKTKKILTEDLEHMRFNTGIAALMEMLNQITAYPSKGSETYVYGIQEFTKILSPFAPHLAEYLYAKFGEKQSIFLEEWPSYDEEAVKEEIVTVVVQVNGKVRARLEIERNTPEEEVVKMALSNENVKRHIEGKEIRKTIYIKNKILNIVAR</sequence>
<dbReference type="EMBL" id="DQWE01000079">
    <property type="protein sequence ID" value="HDI82511.1"/>
    <property type="molecule type" value="Genomic_DNA"/>
</dbReference>
<dbReference type="AlphaFoldDB" id="A0A7C0ZBW4"/>
<evidence type="ECO:0000259" key="14">
    <source>
        <dbReference type="Pfam" id="PF13603"/>
    </source>
</evidence>
<keyword evidence="5 9" id="KW-0067">ATP-binding</keyword>
<dbReference type="GO" id="GO:0006429">
    <property type="term" value="P:leucyl-tRNA aminoacylation"/>
    <property type="evidence" value="ECO:0007669"/>
    <property type="project" value="UniProtKB-UniRule"/>
</dbReference>
<gene>
    <name evidence="9" type="primary">leuS</name>
    <name evidence="15" type="ORF">ENF18_01810</name>
</gene>
<dbReference type="Gene3D" id="3.10.20.590">
    <property type="match status" value="1"/>
</dbReference>
<dbReference type="Pfam" id="PF08264">
    <property type="entry name" value="Anticodon_1"/>
    <property type="match status" value="1"/>
</dbReference>
<dbReference type="Gene3D" id="3.40.50.620">
    <property type="entry name" value="HUPs"/>
    <property type="match status" value="2"/>
</dbReference>
<dbReference type="HAMAP" id="MF_00049_B">
    <property type="entry name" value="Leu_tRNA_synth_B"/>
    <property type="match status" value="1"/>
</dbReference>
<dbReference type="CDD" id="cd07958">
    <property type="entry name" value="Anticodon_Ia_Leu_BEm"/>
    <property type="match status" value="1"/>
</dbReference>
<comment type="subcellular location">
    <subcellularLocation>
        <location evidence="9">Cytoplasm</location>
    </subcellularLocation>
</comment>
<comment type="catalytic activity">
    <reaction evidence="8 9">
        <text>tRNA(Leu) + L-leucine + ATP = L-leucyl-tRNA(Leu) + AMP + diphosphate</text>
        <dbReference type="Rhea" id="RHEA:11688"/>
        <dbReference type="Rhea" id="RHEA-COMP:9613"/>
        <dbReference type="Rhea" id="RHEA-COMP:9622"/>
        <dbReference type="ChEBI" id="CHEBI:30616"/>
        <dbReference type="ChEBI" id="CHEBI:33019"/>
        <dbReference type="ChEBI" id="CHEBI:57427"/>
        <dbReference type="ChEBI" id="CHEBI:78442"/>
        <dbReference type="ChEBI" id="CHEBI:78494"/>
        <dbReference type="ChEBI" id="CHEBI:456215"/>
        <dbReference type="EC" id="6.1.1.4"/>
    </reaction>
</comment>
<evidence type="ECO:0000256" key="9">
    <source>
        <dbReference type="HAMAP-Rule" id="MF_00049"/>
    </source>
</evidence>
<dbReference type="FunFam" id="3.40.50.620:FF:000056">
    <property type="entry name" value="Leucine--tRNA ligase"/>
    <property type="match status" value="1"/>
</dbReference>
<feature type="domain" description="Aminoacyl-tRNA synthetase class Ia" evidence="11">
    <location>
        <begin position="413"/>
        <end position="616"/>
    </location>
</feature>
<feature type="domain" description="Methionyl/Valyl/Leucyl/Isoleucyl-tRNA synthetase anticodon-binding" evidence="12">
    <location>
        <begin position="656"/>
        <end position="772"/>
    </location>
</feature>
<dbReference type="InterPro" id="IPR002300">
    <property type="entry name" value="aa-tRNA-synth_Ia"/>
</dbReference>
<dbReference type="Proteomes" id="UP000885847">
    <property type="component" value="Unassembled WGS sequence"/>
</dbReference>
<dbReference type="InterPro" id="IPR014729">
    <property type="entry name" value="Rossmann-like_a/b/a_fold"/>
</dbReference>
<dbReference type="FunFam" id="1.10.730.10:FF:000002">
    <property type="entry name" value="Leucine--tRNA ligase"/>
    <property type="match status" value="1"/>
</dbReference>
<reference evidence="15" key="1">
    <citation type="journal article" date="2020" name="mSystems">
        <title>Genome- and Community-Level Interaction Insights into Carbon Utilization and Element Cycling Functions of Hydrothermarchaeota in Hydrothermal Sediment.</title>
        <authorList>
            <person name="Zhou Z."/>
            <person name="Liu Y."/>
            <person name="Xu W."/>
            <person name="Pan J."/>
            <person name="Luo Z.H."/>
            <person name="Li M."/>
        </authorList>
    </citation>
    <scope>NUCLEOTIDE SEQUENCE [LARGE SCALE GENOMIC DNA]</scope>
    <source>
        <strain evidence="15">HyVt-102</strain>
    </source>
</reference>
<dbReference type="InterPro" id="IPR013155">
    <property type="entry name" value="M/V/L/I-tRNA-synth_anticd-bd"/>
</dbReference>
<keyword evidence="2 9" id="KW-0963">Cytoplasm</keyword>
<dbReference type="PANTHER" id="PTHR43740:SF2">
    <property type="entry name" value="LEUCINE--TRNA LIGASE, MITOCHONDRIAL"/>
    <property type="match status" value="1"/>
</dbReference>
<accession>A0A7C0ZBW4</accession>
<dbReference type="GO" id="GO:0005524">
    <property type="term" value="F:ATP binding"/>
    <property type="evidence" value="ECO:0007669"/>
    <property type="project" value="UniProtKB-UniRule"/>
</dbReference>
<dbReference type="PANTHER" id="PTHR43740">
    <property type="entry name" value="LEUCYL-TRNA SYNTHETASE"/>
    <property type="match status" value="1"/>
</dbReference>
<dbReference type="SUPFAM" id="SSF52374">
    <property type="entry name" value="Nucleotidylyl transferase"/>
    <property type="match status" value="1"/>
</dbReference>
<evidence type="ECO:0000256" key="2">
    <source>
        <dbReference type="ARBA" id="ARBA00022490"/>
    </source>
</evidence>
<evidence type="ECO:0000313" key="15">
    <source>
        <dbReference type="EMBL" id="HDI82511.1"/>
    </source>
</evidence>
<comment type="caution">
    <text evidence="15">The sequence shown here is derived from an EMBL/GenBank/DDBJ whole genome shotgun (WGS) entry which is preliminary data.</text>
</comment>
<dbReference type="InterPro" id="IPR001412">
    <property type="entry name" value="aa-tRNA-synth_I_CS"/>
</dbReference>